<keyword evidence="3" id="KW-1185">Reference proteome</keyword>
<accession>A0A9P7Z577</accession>
<comment type="caution">
    <text evidence="2">The sequence shown here is derived from an EMBL/GenBank/DDBJ whole genome shotgun (WGS) entry which is preliminary data.</text>
</comment>
<sequence>MAASFGIAKWKPPLTPGFDLEKLKRFTVEYENFMGKGLPVSWRNVGHFTYAHDNYWWNTYKAAKATKSAHNGKVAQANDIVQWVHRINSAAEMAKPHLDGIGAAPANSIRSQQNRLGLSQTTAKGMCGNLFGVTEDDNMMKMEELSAFIIQYIDDARYEIADAFDSIMKFDSSEPENAVLRLFMTEDRLASSADLSESTFRDLENQLQWDVEKYFIKELLASSRCYVECNVLYDDAKHFCPASGKAILEEEREHRFCPDKTHVCKAACLTKKQRYNKKLSVFGAKHLDKYDTSLKELLKNSWNHYNLHGSKSYEANLLFVNGTQTPTDDLFYLPVCYTKSDTIGRISLAKKYENRFPFACGRNYKSDDASEFLKDISVNLSKERYIRQKHLGWELTALHPANAYALMCNLDIHWPRRKNGYEPLWALTPGKERHCDQIRAETKHMDEFAANAHFCNKSKAASDAMDEEQTQKLTMPVQKVDNQRTKCKKFKKKYSILINLRAEAIEQKYSLYLQDQSASDMLLATIDLLTSEKEGLEAKLNDLSTTNPDLETISQLSKANAGFQKDLSALENNVSAGSPAGQNLQKLLGADLTETETEFEKLSAVNRDATEIWEAARRFSEIDEKLEVLKKERTELGMGGAKKPS</sequence>
<name>A0A9P7Z577_9HELO</name>
<protein>
    <submittedName>
        <fullName evidence="2">Uncharacterized protein</fullName>
    </submittedName>
</protein>
<feature type="coiled-coil region" evidence="1">
    <location>
        <begin position="526"/>
        <end position="573"/>
    </location>
</feature>
<dbReference type="AlphaFoldDB" id="A0A9P7Z577"/>
<evidence type="ECO:0000313" key="2">
    <source>
        <dbReference type="EMBL" id="KAG9245813.1"/>
    </source>
</evidence>
<dbReference type="EMBL" id="MU253829">
    <property type="protein sequence ID" value="KAG9245813.1"/>
    <property type="molecule type" value="Genomic_DNA"/>
</dbReference>
<evidence type="ECO:0000256" key="1">
    <source>
        <dbReference type="SAM" id="Coils"/>
    </source>
</evidence>
<organism evidence="2 3">
    <name type="scientific">Calycina marina</name>
    <dbReference type="NCBI Taxonomy" id="1763456"/>
    <lineage>
        <taxon>Eukaryota</taxon>
        <taxon>Fungi</taxon>
        <taxon>Dikarya</taxon>
        <taxon>Ascomycota</taxon>
        <taxon>Pezizomycotina</taxon>
        <taxon>Leotiomycetes</taxon>
        <taxon>Helotiales</taxon>
        <taxon>Pezizellaceae</taxon>
        <taxon>Calycina</taxon>
    </lineage>
</organism>
<keyword evidence="1" id="KW-0175">Coiled coil</keyword>
<dbReference type="Proteomes" id="UP000887226">
    <property type="component" value="Unassembled WGS sequence"/>
</dbReference>
<evidence type="ECO:0000313" key="3">
    <source>
        <dbReference type="Proteomes" id="UP000887226"/>
    </source>
</evidence>
<proteinExistence type="predicted"/>
<gene>
    <name evidence="2" type="ORF">BJ878DRAFT_499752</name>
</gene>
<reference evidence="2" key="1">
    <citation type="journal article" date="2021" name="IMA Fungus">
        <title>Genomic characterization of three marine fungi, including Emericellopsis atlantica sp. nov. with signatures of a generalist lifestyle and marine biomass degradation.</title>
        <authorList>
            <person name="Hagestad O.C."/>
            <person name="Hou L."/>
            <person name="Andersen J.H."/>
            <person name="Hansen E.H."/>
            <person name="Altermark B."/>
            <person name="Li C."/>
            <person name="Kuhnert E."/>
            <person name="Cox R.J."/>
            <person name="Crous P.W."/>
            <person name="Spatafora J.W."/>
            <person name="Lail K."/>
            <person name="Amirebrahimi M."/>
            <person name="Lipzen A."/>
            <person name="Pangilinan J."/>
            <person name="Andreopoulos W."/>
            <person name="Hayes R.D."/>
            <person name="Ng V."/>
            <person name="Grigoriev I.V."/>
            <person name="Jackson S.A."/>
            <person name="Sutton T.D.S."/>
            <person name="Dobson A.D.W."/>
            <person name="Rama T."/>
        </authorList>
    </citation>
    <scope>NUCLEOTIDE SEQUENCE</scope>
    <source>
        <strain evidence="2">TRa3180A</strain>
    </source>
</reference>